<dbReference type="GO" id="GO:0005886">
    <property type="term" value="C:plasma membrane"/>
    <property type="evidence" value="ECO:0007669"/>
    <property type="project" value="TreeGrafter"/>
</dbReference>
<keyword evidence="3" id="KW-1185">Reference proteome</keyword>
<gene>
    <name evidence="2" type="ORF">EHS11_15745</name>
</gene>
<dbReference type="InterPro" id="IPR052894">
    <property type="entry name" value="AsmA-related"/>
</dbReference>
<dbReference type="AlphaFoldDB" id="A0A4R9LNP7"/>
<dbReference type="RefSeq" id="WP_135765309.1">
    <property type="nucleotide sequence ID" value="NZ_RQHV01000061.1"/>
</dbReference>
<evidence type="ECO:0000313" key="3">
    <source>
        <dbReference type="Proteomes" id="UP000298264"/>
    </source>
</evidence>
<comment type="caution">
    <text evidence="2">The sequence shown here is derived from an EMBL/GenBank/DDBJ whole genome shotgun (WGS) entry which is preliminary data.</text>
</comment>
<name>A0A4R9LNP7_9LEPT</name>
<dbReference type="EMBL" id="RQHV01000061">
    <property type="protein sequence ID" value="TGN08357.1"/>
    <property type="molecule type" value="Genomic_DNA"/>
</dbReference>
<reference evidence="2" key="1">
    <citation type="journal article" date="2019" name="PLoS Negl. Trop. Dis.">
        <title>Revisiting the worldwide diversity of Leptospira species in the environment.</title>
        <authorList>
            <person name="Vincent A.T."/>
            <person name="Schiettekatte O."/>
            <person name="Bourhy P."/>
            <person name="Veyrier F.J."/>
            <person name="Picardeau M."/>
        </authorList>
    </citation>
    <scope>NUCLEOTIDE SEQUENCE [LARGE SCALE GENOMIC DNA]</scope>
    <source>
        <strain evidence="2">201400974</strain>
    </source>
</reference>
<accession>A0A4R9LNP7</accession>
<dbReference type="PANTHER" id="PTHR30441">
    <property type="entry name" value="DUF748 DOMAIN-CONTAINING PROTEIN"/>
    <property type="match status" value="1"/>
</dbReference>
<sequence>MKKIIYAVGGLLGLLIVVLVLALVFAGSFLTNEFLVKQIESAISVRANVDKVNINLFSALSSIEVEGIQLGYRDEVANKGTPLSERKPLSSPVISIKKADIKLSLLGILLKKFELKKLVIEEPKVSIIMFENGSNNLQPLFKAPALVNGEPNPALTPEAIAERKREEAEAKAEADKEPSKPFSAKDIPVAIKMGLVGVQNGDIQITMKKTGQVILLKSLDFELKNIDIDGSDLKEHNHVGVNLDTEASIIGRSKKEAAKFILETEGDVTPFIEKSGLVNPKVDYEVTMESGSFLSGFAAFDAISGNLPLLNQAGLKLDKLTEKAELKKDVSFKVSYSNGKVTFLDEPTFPTKNYDLQINKGSYLVITNNNHEMKMGVLYDEDESKKSIAGVDEKIAAATKGQGNPKELRNKLLGNVIKDDRINIPFKTYGDIRNPNVTLGVEIGSLSSLIGGAVKDLIKGKAGNALKAVPGAGDALKKFGF</sequence>
<dbReference type="Proteomes" id="UP000298264">
    <property type="component" value="Unassembled WGS sequence"/>
</dbReference>
<evidence type="ECO:0000313" key="2">
    <source>
        <dbReference type="EMBL" id="TGN08357.1"/>
    </source>
</evidence>
<dbReference type="PANTHER" id="PTHR30441:SF8">
    <property type="entry name" value="DUF748 DOMAIN-CONTAINING PROTEIN"/>
    <property type="match status" value="1"/>
</dbReference>
<protein>
    <submittedName>
        <fullName evidence="2">AsmA domain protein</fullName>
    </submittedName>
</protein>
<feature type="region of interest" description="Disordered" evidence="1">
    <location>
        <begin position="162"/>
        <end position="182"/>
    </location>
</feature>
<evidence type="ECO:0000256" key="1">
    <source>
        <dbReference type="SAM" id="MobiDB-lite"/>
    </source>
</evidence>
<proteinExistence type="predicted"/>
<dbReference type="OrthoDB" id="315492at2"/>
<feature type="compositionally biased region" description="Basic and acidic residues" evidence="1">
    <location>
        <begin position="162"/>
        <end position="179"/>
    </location>
</feature>
<dbReference type="GO" id="GO:0090313">
    <property type="term" value="P:regulation of protein targeting to membrane"/>
    <property type="evidence" value="ECO:0007669"/>
    <property type="project" value="TreeGrafter"/>
</dbReference>
<organism evidence="2 3">
    <name type="scientific">Leptospira ilyithenensis</name>
    <dbReference type="NCBI Taxonomy" id="2484901"/>
    <lineage>
        <taxon>Bacteria</taxon>
        <taxon>Pseudomonadati</taxon>
        <taxon>Spirochaetota</taxon>
        <taxon>Spirochaetia</taxon>
        <taxon>Leptospirales</taxon>
        <taxon>Leptospiraceae</taxon>
        <taxon>Leptospira</taxon>
    </lineage>
</organism>